<dbReference type="PROSITE" id="PS51194">
    <property type="entry name" value="HELICASE_CTER"/>
    <property type="match status" value="1"/>
</dbReference>
<dbReference type="GO" id="GO:0005730">
    <property type="term" value="C:nucleolus"/>
    <property type="evidence" value="ECO:0007669"/>
    <property type="project" value="TreeGrafter"/>
</dbReference>
<dbReference type="Pfam" id="PF21010">
    <property type="entry name" value="HA2_C"/>
    <property type="match status" value="1"/>
</dbReference>
<dbReference type="InterPro" id="IPR001650">
    <property type="entry name" value="Helicase_C-like"/>
</dbReference>
<feature type="compositionally biased region" description="Basic and acidic residues" evidence="8">
    <location>
        <begin position="181"/>
        <end position="196"/>
    </location>
</feature>
<feature type="region of interest" description="Disordered" evidence="8">
    <location>
        <begin position="211"/>
        <end position="270"/>
    </location>
</feature>
<comment type="catalytic activity">
    <reaction evidence="7">
        <text>ATP + H2O = ADP + phosphate + H(+)</text>
        <dbReference type="Rhea" id="RHEA:13065"/>
        <dbReference type="ChEBI" id="CHEBI:15377"/>
        <dbReference type="ChEBI" id="CHEBI:15378"/>
        <dbReference type="ChEBI" id="CHEBI:30616"/>
        <dbReference type="ChEBI" id="CHEBI:43474"/>
        <dbReference type="ChEBI" id="CHEBI:456216"/>
        <dbReference type="EC" id="3.6.4.13"/>
    </reaction>
</comment>
<keyword evidence="12" id="KW-1185">Reference proteome</keyword>
<dbReference type="GO" id="GO:0003723">
    <property type="term" value="F:RNA binding"/>
    <property type="evidence" value="ECO:0007669"/>
    <property type="project" value="TreeGrafter"/>
</dbReference>
<dbReference type="STRING" id="667725.A0A0L0FWB7"/>
<dbReference type="InterPro" id="IPR002464">
    <property type="entry name" value="DNA/RNA_helicase_DEAH_CS"/>
</dbReference>
<dbReference type="EC" id="3.6.4.13" evidence="2"/>
<dbReference type="GeneID" id="25907213"/>
<keyword evidence="3" id="KW-0547">Nucleotide-binding</keyword>
<feature type="compositionally biased region" description="Polar residues" evidence="8">
    <location>
        <begin position="567"/>
        <end position="584"/>
    </location>
</feature>
<feature type="compositionally biased region" description="Acidic residues" evidence="8">
    <location>
        <begin position="862"/>
        <end position="871"/>
    </location>
</feature>
<dbReference type="GO" id="GO:0016787">
    <property type="term" value="F:hydrolase activity"/>
    <property type="evidence" value="ECO:0007669"/>
    <property type="project" value="UniProtKB-KW"/>
</dbReference>
<dbReference type="Gene3D" id="1.20.120.1080">
    <property type="match status" value="1"/>
</dbReference>
<evidence type="ECO:0000256" key="1">
    <source>
        <dbReference type="ARBA" id="ARBA00008792"/>
    </source>
</evidence>
<feature type="region of interest" description="Disordered" evidence="8">
    <location>
        <begin position="862"/>
        <end position="920"/>
    </location>
</feature>
<sequence length="1112" mass="122149">MGKARRLAKSATGAQKVLTVNDTAGEDYYGNKDNVLLDVQASKKVSVGSAEPHVARLTARQRKKLVKVVEKKKKKKERAGLIQSLADSQLSADQMVLFQRSAQMGRNKETKRELAKRTELEAQNLPVMVGVQKNVIEVINTDTTDKKSKKRKRASAVTGNGEKTEEAMEKQRRKKARRKAAKEEAKAQKAKEDQEMGRAAPVMSFLAFAEAEQAKRDSDESDSDTDSDSGTESGTGSESETGDESEEEGSKAAEQDDNAEAEDTTVSTLGPIAYKESHLTLTRVKRDANEVVDAATFVSLNRDPEIQAQRLQLPILGEEQRVMETIRETPIVILCGETGSGKTTQVPQFLYEAGFGSGKGDYPGLIGVTEPRRVAAISMSERVGKEMGQPSLSGFQVRYSGDCTEATKLKFMTDGVLLKEIERDFLINKYSAIIIDEAHERTLNTDILIGLLSRIVPLRNKLAQEANEAVYPIRLVIMSATLRVEDFTMNTRIFPTPPPVVEIASRQFPVTIHFNRKTPHENYIQEALKKTSKIHEKLPPGGILVFVTSQAEVTQMVTKLKKKYSRTKQTAPATSTPGGQNATDTKGGAETVEMEMDGGTSAESGKKATKATDTSGELSGESGSEDEDDPNMAIGAISAGPLHVLPLYAMLPQAQQMRVFEQPPEGARLCVIATNVAETSLTIPNIKYVVDTGKVKTKRHETAAAISKFEIEWTSQAAANQRAGRAGRTGPGHTYRIFSSAVYNNYFEKFSDPEVLRLPIEGVLLQMKAMGIDNVINFPFPTPPDHEGLMAAERLLTRLNCLDDKGKITAIGRKVSNFPLAPRFSRMLVTALDLGGQCVPYVIAICAALTVGNVFYASMIENSDDEEENTDEPQRPRRRDSDDEGPSKKQQALLDEQSILRNEAEKSKSANRAKTRKIKQRWIGSNPKSDLLTILKAVGAYEHTYETAYASVHNDQTQTEGKRRKKQKQSDRVLGDKVIAGSTLAFCESNLLNYKSMEEIRKLRQQLSKLVREHVQQNAGGHSKVKKRSKVDYGAPLRPPTGELQKQLWQAILSAYGDHVAKRVVPSSRTTSGTDEGATEGATEGAAAGSASSFWRPCGETCCLFIAYLELH</sequence>
<feature type="region of interest" description="Disordered" evidence="8">
    <location>
        <begin position="142"/>
        <end position="199"/>
    </location>
</feature>
<evidence type="ECO:0000256" key="8">
    <source>
        <dbReference type="SAM" id="MobiDB-lite"/>
    </source>
</evidence>
<dbReference type="InterPro" id="IPR027417">
    <property type="entry name" value="P-loop_NTPase"/>
</dbReference>
<feature type="compositionally biased region" description="Low complexity" evidence="8">
    <location>
        <begin position="612"/>
        <end position="622"/>
    </location>
</feature>
<dbReference type="PANTHER" id="PTHR18934">
    <property type="entry name" value="ATP-DEPENDENT RNA HELICASE"/>
    <property type="match status" value="1"/>
</dbReference>
<dbReference type="EMBL" id="KQ242087">
    <property type="protein sequence ID" value="KNC80944.1"/>
    <property type="molecule type" value="Genomic_DNA"/>
</dbReference>
<evidence type="ECO:0000259" key="10">
    <source>
        <dbReference type="PROSITE" id="PS51194"/>
    </source>
</evidence>
<accession>A0A0L0FWB7</accession>
<dbReference type="InterPro" id="IPR048333">
    <property type="entry name" value="HA2_WH"/>
</dbReference>
<evidence type="ECO:0000256" key="2">
    <source>
        <dbReference type="ARBA" id="ARBA00012552"/>
    </source>
</evidence>
<feature type="compositionally biased region" description="Basic residues" evidence="8">
    <location>
        <begin position="909"/>
        <end position="920"/>
    </location>
</feature>
<dbReference type="InterPro" id="IPR014001">
    <property type="entry name" value="Helicase_ATP-bd"/>
</dbReference>
<protein>
    <recommendedName>
        <fullName evidence="2">RNA helicase</fullName>
        <ecNumber evidence="2">3.6.4.13</ecNumber>
    </recommendedName>
</protein>
<dbReference type="RefSeq" id="XP_014154846.1">
    <property type="nucleotide sequence ID" value="XM_014299371.1"/>
</dbReference>
<dbReference type="SMART" id="SM00847">
    <property type="entry name" value="HA2"/>
    <property type="match status" value="1"/>
</dbReference>
<evidence type="ECO:0000313" key="12">
    <source>
        <dbReference type="Proteomes" id="UP000054560"/>
    </source>
</evidence>
<dbReference type="Pfam" id="PF04408">
    <property type="entry name" value="WHD_HA2"/>
    <property type="match status" value="1"/>
</dbReference>
<dbReference type="Pfam" id="PF00271">
    <property type="entry name" value="Helicase_C"/>
    <property type="match status" value="1"/>
</dbReference>
<dbReference type="InterPro" id="IPR007502">
    <property type="entry name" value="Helicase-assoc_dom"/>
</dbReference>
<feature type="compositionally biased region" description="Low complexity" evidence="8">
    <location>
        <begin position="230"/>
        <end position="239"/>
    </location>
</feature>
<feature type="compositionally biased region" description="Basic residues" evidence="8">
    <location>
        <begin position="171"/>
        <end position="180"/>
    </location>
</feature>
<dbReference type="PROSITE" id="PS00690">
    <property type="entry name" value="DEAH_ATP_HELICASE"/>
    <property type="match status" value="1"/>
</dbReference>
<dbReference type="GO" id="GO:0000462">
    <property type="term" value="P:maturation of SSU-rRNA from tricistronic rRNA transcript (SSU-rRNA, 5.8S rRNA, LSU-rRNA)"/>
    <property type="evidence" value="ECO:0007669"/>
    <property type="project" value="TreeGrafter"/>
</dbReference>
<dbReference type="Proteomes" id="UP000054560">
    <property type="component" value="Unassembled WGS sequence"/>
</dbReference>
<dbReference type="Gene3D" id="3.40.50.300">
    <property type="entry name" value="P-loop containing nucleotide triphosphate hydrolases"/>
    <property type="match status" value="2"/>
</dbReference>
<keyword evidence="5" id="KW-0347">Helicase</keyword>
<proteinExistence type="inferred from homology"/>
<feature type="compositionally biased region" description="Acidic residues" evidence="8">
    <location>
        <begin position="219"/>
        <end position="229"/>
    </location>
</feature>
<dbReference type="SMART" id="SM00490">
    <property type="entry name" value="HELICc"/>
    <property type="match status" value="1"/>
</dbReference>
<dbReference type="SMART" id="SM00487">
    <property type="entry name" value="DEXDc"/>
    <property type="match status" value="1"/>
</dbReference>
<reference evidence="11 12" key="1">
    <citation type="submission" date="2011-02" db="EMBL/GenBank/DDBJ databases">
        <title>The Genome Sequence of Sphaeroforma arctica JP610.</title>
        <authorList>
            <consortium name="The Broad Institute Genome Sequencing Platform"/>
            <person name="Russ C."/>
            <person name="Cuomo C."/>
            <person name="Young S.K."/>
            <person name="Zeng Q."/>
            <person name="Gargeya S."/>
            <person name="Alvarado L."/>
            <person name="Berlin A."/>
            <person name="Chapman S.B."/>
            <person name="Chen Z."/>
            <person name="Freedman E."/>
            <person name="Gellesch M."/>
            <person name="Goldberg J."/>
            <person name="Griggs A."/>
            <person name="Gujja S."/>
            <person name="Heilman E."/>
            <person name="Heiman D."/>
            <person name="Howarth C."/>
            <person name="Mehta T."/>
            <person name="Neiman D."/>
            <person name="Pearson M."/>
            <person name="Roberts A."/>
            <person name="Saif S."/>
            <person name="Shea T."/>
            <person name="Shenoy N."/>
            <person name="Sisk P."/>
            <person name="Stolte C."/>
            <person name="Sykes S."/>
            <person name="White J."/>
            <person name="Yandava C."/>
            <person name="Burger G."/>
            <person name="Gray M.W."/>
            <person name="Holland P.W.H."/>
            <person name="King N."/>
            <person name="Lang F.B.F."/>
            <person name="Roger A.J."/>
            <person name="Ruiz-Trillo I."/>
            <person name="Haas B."/>
            <person name="Nusbaum C."/>
            <person name="Birren B."/>
        </authorList>
    </citation>
    <scope>NUCLEOTIDE SEQUENCE [LARGE SCALE GENOMIC DNA]</scope>
    <source>
        <strain evidence="11 12">JP610</strain>
    </source>
</reference>
<evidence type="ECO:0000256" key="3">
    <source>
        <dbReference type="ARBA" id="ARBA00022741"/>
    </source>
</evidence>
<keyword evidence="6" id="KW-0067">ATP-binding</keyword>
<evidence type="ECO:0000256" key="4">
    <source>
        <dbReference type="ARBA" id="ARBA00022801"/>
    </source>
</evidence>
<dbReference type="eggNOG" id="KOG0926">
    <property type="taxonomic scope" value="Eukaryota"/>
</dbReference>
<dbReference type="AlphaFoldDB" id="A0A0L0FWB7"/>
<dbReference type="SUPFAM" id="SSF52540">
    <property type="entry name" value="P-loop containing nucleoside triphosphate hydrolases"/>
    <property type="match status" value="1"/>
</dbReference>
<dbReference type="OrthoDB" id="10253254at2759"/>
<feature type="compositionally biased region" description="Low complexity" evidence="8">
    <location>
        <begin position="1070"/>
        <end position="1084"/>
    </location>
</feature>
<evidence type="ECO:0000256" key="5">
    <source>
        <dbReference type="ARBA" id="ARBA00022806"/>
    </source>
</evidence>
<dbReference type="Pfam" id="PF00270">
    <property type="entry name" value="DEAD"/>
    <property type="match status" value="1"/>
</dbReference>
<feature type="compositionally biased region" description="Basic and acidic residues" evidence="8">
    <location>
        <begin position="872"/>
        <end position="887"/>
    </location>
</feature>
<gene>
    <name evidence="11" type="ORF">SARC_06709</name>
</gene>
<feature type="region of interest" description="Disordered" evidence="8">
    <location>
        <begin position="562"/>
        <end position="634"/>
    </location>
</feature>
<dbReference type="PANTHER" id="PTHR18934:SF99">
    <property type="entry name" value="ATP-DEPENDENT RNA HELICASE DHX37-RELATED"/>
    <property type="match status" value="1"/>
</dbReference>
<dbReference type="CDD" id="cd17982">
    <property type="entry name" value="DEXHc_DHX37"/>
    <property type="match status" value="1"/>
</dbReference>
<dbReference type="InterPro" id="IPR011545">
    <property type="entry name" value="DEAD/DEAH_box_helicase_dom"/>
</dbReference>
<evidence type="ECO:0000256" key="6">
    <source>
        <dbReference type="ARBA" id="ARBA00022840"/>
    </source>
</evidence>
<dbReference type="GO" id="GO:0003724">
    <property type="term" value="F:RNA helicase activity"/>
    <property type="evidence" value="ECO:0007669"/>
    <property type="project" value="UniProtKB-EC"/>
</dbReference>
<comment type="similarity">
    <text evidence="1">Belongs to the DEAD box helicase family. DEAH subfamily.</text>
</comment>
<dbReference type="PROSITE" id="PS51192">
    <property type="entry name" value="HELICASE_ATP_BIND_1"/>
    <property type="match status" value="1"/>
</dbReference>
<evidence type="ECO:0000259" key="9">
    <source>
        <dbReference type="PROSITE" id="PS51192"/>
    </source>
</evidence>
<dbReference type="GO" id="GO:0005524">
    <property type="term" value="F:ATP binding"/>
    <property type="evidence" value="ECO:0007669"/>
    <property type="project" value="UniProtKB-KW"/>
</dbReference>
<feature type="domain" description="Helicase C-terminal" evidence="10">
    <location>
        <begin position="523"/>
        <end position="771"/>
    </location>
</feature>
<name>A0A0L0FWB7_9EUKA</name>
<evidence type="ECO:0000313" key="11">
    <source>
        <dbReference type="EMBL" id="KNC80944.1"/>
    </source>
</evidence>
<dbReference type="CDD" id="cd18791">
    <property type="entry name" value="SF2_C_RHA"/>
    <property type="match status" value="1"/>
</dbReference>
<feature type="domain" description="Helicase ATP-binding" evidence="9">
    <location>
        <begin position="323"/>
        <end position="500"/>
    </location>
</feature>
<dbReference type="FunFam" id="3.40.50.300:FF:000637">
    <property type="entry name" value="ATP-dependent RNA helicase DHX37/DHR1"/>
    <property type="match status" value="1"/>
</dbReference>
<feature type="region of interest" description="Disordered" evidence="8">
    <location>
        <begin position="1064"/>
        <end position="1084"/>
    </location>
</feature>
<keyword evidence="4" id="KW-0378">Hydrolase</keyword>
<organism evidence="11 12">
    <name type="scientific">Sphaeroforma arctica JP610</name>
    <dbReference type="NCBI Taxonomy" id="667725"/>
    <lineage>
        <taxon>Eukaryota</taxon>
        <taxon>Ichthyosporea</taxon>
        <taxon>Ichthyophonida</taxon>
        <taxon>Sphaeroforma</taxon>
    </lineage>
</organism>
<evidence type="ECO:0000256" key="7">
    <source>
        <dbReference type="ARBA" id="ARBA00047984"/>
    </source>
</evidence>